<evidence type="ECO:0000256" key="1">
    <source>
        <dbReference type="SAM" id="MobiDB-lite"/>
    </source>
</evidence>
<evidence type="ECO:0000313" key="3">
    <source>
        <dbReference type="EMBL" id="GGX61267.1"/>
    </source>
</evidence>
<organism evidence="3 4">
    <name type="scientific">Litorimonas cladophorae</name>
    <dbReference type="NCBI Taxonomy" id="1220491"/>
    <lineage>
        <taxon>Bacteria</taxon>
        <taxon>Pseudomonadati</taxon>
        <taxon>Pseudomonadota</taxon>
        <taxon>Alphaproteobacteria</taxon>
        <taxon>Maricaulales</taxon>
        <taxon>Robiginitomaculaceae</taxon>
    </lineage>
</organism>
<dbReference type="Proteomes" id="UP000600865">
    <property type="component" value="Unassembled WGS sequence"/>
</dbReference>
<dbReference type="SUPFAM" id="SSF88713">
    <property type="entry name" value="Glycoside hydrolase/deacetylase"/>
    <property type="match status" value="1"/>
</dbReference>
<gene>
    <name evidence="3" type="ORF">GCM10011309_09000</name>
</gene>
<dbReference type="PANTHER" id="PTHR30105:SF2">
    <property type="entry name" value="DIVERGENT POLYSACCHARIDE DEACETYLASE SUPERFAMILY"/>
    <property type="match status" value="1"/>
</dbReference>
<dbReference type="InterPro" id="IPR011330">
    <property type="entry name" value="Glyco_hydro/deAcase_b/a-brl"/>
</dbReference>
<protein>
    <recommendedName>
        <fullName evidence="5">Divergent polysaccharide deacetylase family protein</fullName>
    </recommendedName>
</protein>
<proteinExistence type="predicted"/>
<evidence type="ECO:0000313" key="4">
    <source>
        <dbReference type="Proteomes" id="UP000600865"/>
    </source>
</evidence>
<evidence type="ECO:0000256" key="2">
    <source>
        <dbReference type="SAM" id="Phobius"/>
    </source>
</evidence>
<dbReference type="InterPro" id="IPR006837">
    <property type="entry name" value="Divergent_DAC"/>
</dbReference>
<sequence>MSAKHPTRRSALNLPSRRKHVALATLVLMGGLLLPVATVSLFGNPTDARAEGSVLVAKLPTLATLSPLEDETLATPDLLAGDVPEGVNPTDALVSSNSDMDAVGDSVSKSNEPKTITIPIDQRRALRSAPIPGLTRQSSFGPVPNKGASNALAAYKRPYTQKTGKRPVSLIIGGLGVHRRLTQDAIQALPADVTLSFAAHSVGLQDWIDMARADGHEVLIEIPMESEGFDPSEPGADRALRVSTSEREMKRNLDWILSRAQGYAGVINFNGDLFLRRTDVAAPFIDHLSKTGLGFITDGSFQTPSLSALSRSVGQPFKTGNGLIDPDPIPQVISARLADLTKVASTEPHPLGVGFYYQETLSEVTKWIATLESEGLQLAPATASLK</sequence>
<feature type="region of interest" description="Disordered" evidence="1">
    <location>
        <begin position="94"/>
        <end position="113"/>
    </location>
</feature>
<dbReference type="Pfam" id="PF04748">
    <property type="entry name" value="Polysacc_deac_2"/>
    <property type="match status" value="1"/>
</dbReference>
<accession>A0A918KGZ3</accession>
<dbReference type="PANTHER" id="PTHR30105">
    <property type="entry name" value="UNCHARACTERIZED YIBQ-RELATED"/>
    <property type="match status" value="1"/>
</dbReference>
<keyword evidence="4" id="KW-1185">Reference proteome</keyword>
<dbReference type="GO" id="GO:0005975">
    <property type="term" value="P:carbohydrate metabolic process"/>
    <property type="evidence" value="ECO:0007669"/>
    <property type="project" value="InterPro"/>
</dbReference>
<keyword evidence="2" id="KW-0812">Transmembrane</keyword>
<dbReference type="EMBL" id="BMYV01000001">
    <property type="protein sequence ID" value="GGX61267.1"/>
    <property type="molecule type" value="Genomic_DNA"/>
</dbReference>
<dbReference type="CDD" id="cd10936">
    <property type="entry name" value="CE4_DAC2"/>
    <property type="match status" value="1"/>
</dbReference>
<comment type="caution">
    <text evidence="3">The sequence shown here is derived from an EMBL/GenBank/DDBJ whole genome shotgun (WGS) entry which is preliminary data.</text>
</comment>
<reference evidence="3 4" key="1">
    <citation type="journal article" date="2014" name="Int. J. Syst. Evol. Microbiol.">
        <title>Complete genome sequence of Corynebacterium casei LMG S-19264T (=DSM 44701T), isolated from a smear-ripened cheese.</title>
        <authorList>
            <consortium name="US DOE Joint Genome Institute (JGI-PGF)"/>
            <person name="Walter F."/>
            <person name="Albersmeier A."/>
            <person name="Kalinowski J."/>
            <person name="Ruckert C."/>
        </authorList>
    </citation>
    <scope>NUCLEOTIDE SEQUENCE [LARGE SCALE GENOMIC DNA]</scope>
    <source>
        <strain evidence="3 4">KCTC 23968</strain>
    </source>
</reference>
<name>A0A918KGZ3_9PROT</name>
<dbReference type="AlphaFoldDB" id="A0A918KGZ3"/>
<keyword evidence="2" id="KW-1133">Transmembrane helix</keyword>
<feature type="transmembrane region" description="Helical" evidence="2">
    <location>
        <begin position="21"/>
        <end position="43"/>
    </location>
</feature>
<keyword evidence="2" id="KW-0472">Membrane</keyword>
<dbReference type="Gene3D" id="3.20.20.370">
    <property type="entry name" value="Glycoside hydrolase/deacetylase"/>
    <property type="match status" value="1"/>
</dbReference>
<evidence type="ECO:0008006" key="5">
    <source>
        <dbReference type="Google" id="ProtNLM"/>
    </source>
</evidence>
<dbReference type="RefSeq" id="WP_189581872.1">
    <property type="nucleotide sequence ID" value="NZ_BMYV01000001.1"/>
</dbReference>